<dbReference type="Pfam" id="PF01663">
    <property type="entry name" value="Phosphodiest"/>
    <property type="match status" value="1"/>
</dbReference>
<reference evidence="2 3" key="1">
    <citation type="submission" date="2020-05" db="EMBL/GenBank/DDBJ databases">
        <title>Halorubrum RHB-C sp.nov., an extremely halophilic archaeon isolated from solar salt farm.</title>
        <authorList>
            <person name="Ho H."/>
            <person name="Danganan R.E."/>
            <person name="Dedeles G.R."/>
            <person name="Kim S.-G."/>
        </authorList>
    </citation>
    <scope>NUCLEOTIDE SEQUENCE [LARGE SCALE GENOMIC DNA]</scope>
    <source>
        <strain evidence="2 3">RHB-C</strain>
    </source>
</reference>
<gene>
    <name evidence="2" type="ORF">HPS36_04005</name>
</gene>
<dbReference type="InterPro" id="IPR017850">
    <property type="entry name" value="Alkaline_phosphatase_core_sf"/>
</dbReference>
<dbReference type="PANTHER" id="PTHR10151:SF120">
    <property type="entry name" value="BIS(5'-ADENOSYL)-TRIPHOSPHATASE"/>
    <property type="match status" value="1"/>
</dbReference>
<evidence type="ECO:0000256" key="1">
    <source>
        <dbReference type="SAM" id="MobiDB-lite"/>
    </source>
</evidence>
<dbReference type="AlphaFoldDB" id="A0A7D3YLB3"/>
<evidence type="ECO:0000313" key="2">
    <source>
        <dbReference type="EMBL" id="QKG92046.1"/>
    </source>
</evidence>
<evidence type="ECO:0000313" key="3">
    <source>
        <dbReference type="Proteomes" id="UP000505020"/>
    </source>
</evidence>
<dbReference type="EMBL" id="CP053941">
    <property type="protein sequence ID" value="QKG92046.1"/>
    <property type="molecule type" value="Genomic_DNA"/>
</dbReference>
<dbReference type="PANTHER" id="PTHR10151">
    <property type="entry name" value="ECTONUCLEOTIDE PYROPHOSPHATASE/PHOSPHODIESTERASE"/>
    <property type="match status" value="1"/>
</dbReference>
<keyword evidence="3" id="KW-1185">Reference proteome</keyword>
<dbReference type="SUPFAM" id="SSF53649">
    <property type="entry name" value="Alkaline phosphatase-like"/>
    <property type="match status" value="1"/>
</dbReference>
<dbReference type="KEGG" id="hsai:HPS36_04005"/>
<dbReference type="GeneID" id="55594137"/>
<dbReference type="GO" id="GO:0016787">
    <property type="term" value="F:hydrolase activity"/>
    <property type="evidence" value="ECO:0007669"/>
    <property type="project" value="UniProtKB-ARBA"/>
</dbReference>
<proteinExistence type="predicted"/>
<dbReference type="Proteomes" id="UP000505020">
    <property type="component" value="Chromosome"/>
</dbReference>
<feature type="compositionally biased region" description="Basic and acidic residues" evidence="1">
    <location>
        <begin position="489"/>
        <end position="503"/>
    </location>
</feature>
<feature type="region of interest" description="Disordered" evidence="1">
    <location>
        <begin position="489"/>
        <end position="510"/>
    </location>
</feature>
<organism evidence="2 3">
    <name type="scientific">Halorubrum salinarum</name>
    <dbReference type="NCBI Taxonomy" id="2739057"/>
    <lineage>
        <taxon>Archaea</taxon>
        <taxon>Methanobacteriati</taxon>
        <taxon>Methanobacteriota</taxon>
        <taxon>Stenosarchaea group</taxon>
        <taxon>Halobacteria</taxon>
        <taxon>Halobacteriales</taxon>
        <taxon>Haloferacaceae</taxon>
        <taxon>Halorubrum</taxon>
    </lineage>
</organism>
<name>A0A7D3YLB3_9EURY</name>
<sequence length="510" mass="57003">MTNPKTVVFGLDGAHFELIEPWLEAGHLPNINSVISTGVTADLQSVLPPVTSPNWKAYLTGKNPGKIGIYWWENIDTNGQRVYYPSERKNANTEFWELIAEKKQAGIIGTPTTYPPRSGNGFVVAGAPDGKNNNYTSPSELEKQLANQFNYQVTKSHRINVDSDSAVDEILDLIDQRFKAANYLLSEYDADFLQVTTFYLNSLHHFLWDSEHTLTGWQTIDKHLGNYLDEGHNIVLMSDHGSTQIETAFNVNSWLESEGYLTLDTTTSDLLHRLGITTDRLITLASTFGVQNVAERLVPEWILNYVPDDSGELTRESKTENVDWEATTVIASGQGPVYLTVDPSEPRYIQLQTELKEKLESVTDPAGSSIANAVYRGKEIYDGAYIEEAPDLIIDQRPGVHITGGIGREEIFTDPSDDGWLAENKRSGLFAATGPDFSTGEIKDLSILDLAPSFLHLHNCEVPKDMDGEVKRSIFDSNSEARNRQIRYRGSEGQEAERKRIREATQTIDL</sequence>
<dbReference type="RefSeq" id="WP_173228595.1">
    <property type="nucleotide sequence ID" value="NZ_CP053941.1"/>
</dbReference>
<accession>A0A7D3YLB3</accession>
<dbReference type="Gene3D" id="3.40.720.10">
    <property type="entry name" value="Alkaline Phosphatase, subunit A"/>
    <property type="match status" value="1"/>
</dbReference>
<protein>
    <submittedName>
        <fullName evidence="2">Alkaline phosphatase family protein</fullName>
    </submittedName>
</protein>
<dbReference type="InterPro" id="IPR002591">
    <property type="entry name" value="Phosphodiest/P_Trfase"/>
</dbReference>